<dbReference type="InterPro" id="IPR036069">
    <property type="entry name" value="DUF34/NIF3_sf"/>
</dbReference>
<keyword evidence="2" id="KW-0479">Metal-binding</keyword>
<evidence type="ECO:0000256" key="2">
    <source>
        <dbReference type="PIRSR" id="PIRSR602678-1"/>
    </source>
</evidence>
<dbReference type="GeneID" id="85311026"/>
<dbReference type="PANTHER" id="PTHR13799">
    <property type="entry name" value="NGG1 INTERACTING FACTOR 3"/>
    <property type="match status" value="1"/>
</dbReference>
<feature type="binding site" evidence="2">
    <location>
        <position position="175"/>
    </location>
    <ligand>
        <name>a divalent metal cation</name>
        <dbReference type="ChEBI" id="CHEBI:60240"/>
        <label>1</label>
    </ligand>
</feature>
<dbReference type="PANTHER" id="PTHR13799:SF13">
    <property type="entry name" value="NIF3-LIKE PROTEIN 1"/>
    <property type="match status" value="1"/>
</dbReference>
<comment type="similarity">
    <text evidence="1">Belongs to the GTP cyclohydrolase I type 2/NIF3 family.</text>
</comment>
<dbReference type="SUPFAM" id="SSF102705">
    <property type="entry name" value="NIF3 (NGG1p interacting factor 3)-like"/>
    <property type="match status" value="1"/>
</dbReference>
<dbReference type="AlphaFoldDB" id="A0AAJ0BZE2"/>
<dbReference type="RefSeq" id="XP_060283528.1">
    <property type="nucleotide sequence ID" value="XM_060427839.1"/>
</dbReference>
<reference evidence="3" key="1">
    <citation type="submission" date="2023-06" db="EMBL/GenBank/DDBJ databases">
        <title>Genome-scale phylogeny and comparative genomics of the fungal order Sordariales.</title>
        <authorList>
            <consortium name="Lawrence Berkeley National Laboratory"/>
            <person name="Hensen N."/>
            <person name="Bonometti L."/>
            <person name="Westerberg I."/>
            <person name="Brannstrom I.O."/>
            <person name="Guillou S."/>
            <person name="Cros-Aarteil S."/>
            <person name="Calhoun S."/>
            <person name="Haridas S."/>
            <person name="Kuo A."/>
            <person name="Mondo S."/>
            <person name="Pangilinan J."/>
            <person name="Riley R."/>
            <person name="Labutti K."/>
            <person name="Andreopoulos B."/>
            <person name="Lipzen A."/>
            <person name="Chen C."/>
            <person name="Yanf M."/>
            <person name="Daum C."/>
            <person name="Ng V."/>
            <person name="Clum A."/>
            <person name="Steindorff A."/>
            <person name="Ohm R."/>
            <person name="Martin F."/>
            <person name="Silar P."/>
            <person name="Natvig D."/>
            <person name="Lalanne C."/>
            <person name="Gautier V."/>
            <person name="Ament-Velasquez S.L."/>
            <person name="Kruys A."/>
            <person name="Hutchinson M.I."/>
            <person name="Powell A.J."/>
            <person name="Barry K."/>
            <person name="Miller A.N."/>
            <person name="Grigoriev I.V."/>
            <person name="Debuchy R."/>
            <person name="Gladieux P."/>
            <person name="Thoren M.H."/>
            <person name="Johannesson H."/>
        </authorList>
    </citation>
    <scope>NUCLEOTIDE SEQUENCE</scope>
    <source>
        <strain evidence="3">8032-3</strain>
    </source>
</reference>
<dbReference type="FunFam" id="3.40.1390.30:FF:000001">
    <property type="entry name" value="GTP cyclohydrolase 1 type 2"/>
    <property type="match status" value="1"/>
</dbReference>
<dbReference type="Gene3D" id="3.40.1390.30">
    <property type="entry name" value="NIF3 (NGG1p interacting factor 3)-like"/>
    <property type="match status" value="1"/>
</dbReference>
<gene>
    <name evidence="3" type="ORF">QBC33DRAFT_537968</name>
</gene>
<comment type="caution">
    <text evidence="3">The sequence shown here is derived from an EMBL/GenBank/DDBJ whole genome shotgun (WGS) entry which is preliminary data.</text>
</comment>
<dbReference type="GO" id="GO:0005739">
    <property type="term" value="C:mitochondrion"/>
    <property type="evidence" value="ECO:0007669"/>
    <property type="project" value="TreeGrafter"/>
</dbReference>
<feature type="binding site" evidence="2">
    <location>
        <position position="311"/>
    </location>
    <ligand>
        <name>a divalent metal cation</name>
        <dbReference type="ChEBI" id="CHEBI:60240"/>
        <label>1</label>
    </ligand>
</feature>
<protein>
    <submittedName>
        <fullName evidence="3">GTP cyclohydrolase 1 type 2/Nif3</fullName>
    </submittedName>
</protein>
<feature type="binding site" evidence="2">
    <location>
        <position position="307"/>
    </location>
    <ligand>
        <name>a divalent metal cation</name>
        <dbReference type="ChEBI" id="CHEBI:60240"/>
        <label>1</label>
    </ligand>
</feature>
<dbReference type="InterPro" id="IPR002678">
    <property type="entry name" value="DUF34/NIF3"/>
</dbReference>
<name>A0AAJ0BZE2_9PEZI</name>
<keyword evidence="4" id="KW-1185">Reference proteome</keyword>
<feature type="binding site" evidence="2">
    <location>
        <position position="137"/>
    </location>
    <ligand>
        <name>a divalent metal cation</name>
        <dbReference type="ChEBI" id="CHEBI:60240"/>
        <label>1</label>
    </ligand>
</feature>
<proteinExistence type="inferred from homology"/>
<organism evidence="3 4">
    <name type="scientific">Phialemonium atrogriseum</name>
    <dbReference type="NCBI Taxonomy" id="1093897"/>
    <lineage>
        <taxon>Eukaryota</taxon>
        <taxon>Fungi</taxon>
        <taxon>Dikarya</taxon>
        <taxon>Ascomycota</taxon>
        <taxon>Pezizomycotina</taxon>
        <taxon>Sordariomycetes</taxon>
        <taxon>Sordariomycetidae</taxon>
        <taxon>Cephalothecales</taxon>
        <taxon>Cephalothecaceae</taxon>
        <taxon>Phialemonium</taxon>
    </lineage>
</organism>
<dbReference type="GO" id="GO:0046872">
    <property type="term" value="F:metal ion binding"/>
    <property type="evidence" value="ECO:0007669"/>
    <property type="project" value="UniProtKB-KW"/>
</dbReference>
<evidence type="ECO:0000313" key="4">
    <source>
        <dbReference type="Proteomes" id="UP001244011"/>
    </source>
</evidence>
<sequence length="356" mass="39727">MLEHLVSNLAKALRYSQKSDLVTSLLPRTVGSRTLSRPLCSSHSRRQHQRQQRHITTAMAQPPLESPAFTGKVVSAMRSLYPEELADRSWDNVGLLLENINRPQEPEQPTVLVTNDLTIKVAEEAIRRKASVIVSYHPFIFRPMKAVGLSDPHQRILLQLAQHNIAVYCPHTAVDAAPGGMNDWLADMLNGRFDVARRSVVQSITSPLPQGFEGAGYGRLVELARPVSLSEIVKAYSEGLGMRYLMVARPKTVGQQMNPVRSVAVCAGSGYDVLKNSPADLLVTGEMTHHNALKATMEGKCVITVFHSNSERKFLRDRLQPQLQELLRRDIQAAEVLVSEEDEDPFEIWDVRDLAI</sequence>
<evidence type="ECO:0000256" key="1">
    <source>
        <dbReference type="ARBA" id="ARBA00006964"/>
    </source>
</evidence>
<evidence type="ECO:0000313" key="3">
    <source>
        <dbReference type="EMBL" id="KAK1767315.1"/>
    </source>
</evidence>
<dbReference type="NCBIfam" id="TIGR00486">
    <property type="entry name" value="YbgI_SA1388"/>
    <property type="match status" value="1"/>
</dbReference>
<accession>A0AAJ0BZE2</accession>
<dbReference type="Pfam" id="PF01784">
    <property type="entry name" value="DUF34_NIF3"/>
    <property type="match status" value="1"/>
</dbReference>
<dbReference type="EMBL" id="MU839008">
    <property type="protein sequence ID" value="KAK1767315.1"/>
    <property type="molecule type" value="Genomic_DNA"/>
</dbReference>
<dbReference type="Proteomes" id="UP001244011">
    <property type="component" value="Unassembled WGS sequence"/>
</dbReference>